<feature type="transmembrane region" description="Helical" evidence="1">
    <location>
        <begin position="65"/>
        <end position="83"/>
    </location>
</feature>
<comment type="caution">
    <text evidence="2">The sequence shown here is derived from an EMBL/GenBank/DDBJ whole genome shotgun (WGS) entry which is preliminary data.</text>
</comment>
<gene>
    <name evidence="2" type="ORF">ENL21_02940</name>
</gene>
<feature type="transmembrane region" description="Helical" evidence="1">
    <location>
        <begin position="89"/>
        <end position="106"/>
    </location>
</feature>
<keyword evidence="1" id="KW-0472">Membrane</keyword>
<dbReference type="Proteomes" id="UP000886111">
    <property type="component" value="Unassembled WGS sequence"/>
</dbReference>
<accession>A0A7V5H2Y7</accession>
<feature type="transmembrane region" description="Helical" evidence="1">
    <location>
        <begin position="152"/>
        <end position="172"/>
    </location>
</feature>
<evidence type="ECO:0000313" key="2">
    <source>
        <dbReference type="EMBL" id="HHE54712.1"/>
    </source>
</evidence>
<proteinExistence type="predicted"/>
<reference evidence="2" key="1">
    <citation type="journal article" date="2020" name="mSystems">
        <title>Genome- and Community-Level Interaction Insights into Carbon Utilization and Element Cycling Functions of Hydrothermarchaeota in Hydrothermal Sediment.</title>
        <authorList>
            <person name="Zhou Z."/>
            <person name="Liu Y."/>
            <person name="Xu W."/>
            <person name="Pan J."/>
            <person name="Luo Z.H."/>
            <person name="Li M."/>
        </authorList>
    </citation>
    <scope>NUCLEOTIDE SEQUENCE [LARGE SCALE GENOMIC DNA]</scope>
    <source>
        <strain evidence="2">HyVt-76</strain>
    </source>
</reference>
<name>A0A7V5H2Y7_CALAY</name>
<evidence type="ECO:0000256" key="1">
    <source>
        <dbReference type="SAM" id="Phobius"/>
    </source>
</evidence>
<keyword evidence="1" id="KW-1133">Transmembrane helix</keyword>
<dbReference type="AlphaFoldDB" id="A0A7V5H2Y7"/>
<protein>
    <submittedName>
        <fullName evidence="2">Uncharacterized protein</fullName>
    </submittedName>
</protein>
<feature type="transmembrane region" description="Helical" evidence="1">
    <location>
        <begin position="39"/>
        <end position="58"/>
    </location>
</feature>
<feature type="transmembrane region" description="Helical" evidence="1">
    <location>
        <begin position="118"/>
        <end position="140"/>
    </location>
</feature>
<feature type="transmembrane region" description="Helical" evidence="1">
    <location>
        <begin position="9"/>
        <end position="33"/>
    </location>
</feature>
<organism evidence="2">
    <name type="scientific">Caldithrix abyssi</name>
    <dbReference type="NCBI Taxonomy" id="187145"/>
    <lineage>
        <taxon>Bacteria</taxon>
        <taxon>Pseudomonadati</taxon>
        <taxon>Calditrichota</taxon>
        <taxon>Calditrichia</taxon>
        <taxon>Calditrichales</taxon>
        <taxon>Calditrichaceae</taxon>
        <taxon>Caldithrix</taxon>
    </lineage>
</organism>
<sequence>MLPERFKEILLLTIFGTAGSILTGYVVFGRFVFVVKSPFFQFMSGGLLASVLFALFFVQREKDALFSGVIIFLFTYLISGGHFFLTQLLYFLGIAIAIYIFARWGFSEFSKFKFLRPLILISLFAVSFFLVQLILTLIYYSDKMPILPFKTVPIGALMGLGVAIGFEVADWVRPKLEKFVSE</sequence>
<dbReference type="EMBL" id="DRTD01000211">
    <property type="protein sequence ID" value="HHE54712.1"/>
    <property type="molecule type" value="Genomic_DNA"/>
</dbReference>
<keyword evidence="1" id="KW-0812">Transmembrane</keyword>